<proteinExistence type="predicted"/>
<gene>
    <name evidence="1" type="ORF">RHGRI_015625</name>
</gene>
<dbReference type="Proteomes" id="UP000823749">
    <property type="component" value="Chromosome 5"/>
</dbReference>
<keyword evidence="2" id="KW-1185">Reference proteome</keyword>
<dbReference type="AlphaFoldDB" id="A0AAV6KEH7"/>
<evidence type="ECO:0000313" key="2">
    <source>
        <dbReference type="Proteomes" id="UP000823749"/>
    </source>
</evidence>
<name>A0AAV6KEH7_9ERIC</name>
<sequence>MELRRINMNALLQSHHNESDSEGCPVDVLFQLKSVSQIPWCIGGDVNEIKAMCERKGCRSLERSMYSLEGEERRFIVIAGFCWLMHSACSLDGLEQNTDSYMSNGRVRQVSHLHHCICKVREERCGVGAISIDLSIGGASIEEFLIRVEKALLALQILEVRVIERGWTGDVERDEVVSAASARTFRLNGNRELRIYVGFVVNSTSEDLAL</sequence>
<organism evidence="1 2">
    <name type="scientific">Rhododendron griersonianum</name>
    <dbReference type="NCBI Taxonomy" id="479676"/>
    <lineage>
        <taxon>Eukaryota</taxon>
        <taxon>Viridiplantae</taxon>
        <taxon>Streptophyta</taxon>
        <taxon>Embryophyta</taxon>
        <taxon>Tracheophyta</taxon>
        <taxon>Spermatophyta</taxon>
        <taxon>Magnoliopsida</taxon>
        <taxon>eudicotyledons</taxon>
        <taxon>Gunneridae</taxon>
        <taxon>Pentapetalae</taxon>
        <taxon>asterids</taxon>
        <taxon>Ericales</taxon>
        <taxon>Ericaceae</taxon>
        <taxon>Ericoideae</taxon>
        <taxon>Rhodoreae</taxon>
        <taxon>Rhododendron</taxon>
    </lineage>
</organism>
<dbReference type="EMBL" id="JACTNZ010000005">
    <property type="protein sequence ID" value="KAG5550734.1"/>
    <property type="molecule type" value="Genomic_DNA"/>
</dbReference>
<reference evidence="1" key="1">
    <citation type="submission" date="2020-08" db="EMBL/GenBank/DDBJ databases">
        <title>Plant Genome Project.</title>
        <authorList>
            <person name="Zhang R.-G."/>
        </authorList>
    </citation>
    <scope>NUCLEOTIDE SEQUENCE</scope>
    <source>
        <strain evidence="1">WSP0</strain>
        <tissue evidence="1">Leaf</tissue>
    </source>
</reference>
<comment type="caution">
    <text evidence="1">The sequence shown here is derived from an EMBL/GenBank/DDBJ whole genome shotgun (WGS) entry which is preliminary data.</text>
</comment>
<accession>A0AAV6KEH7</accession>
<evidence type="ECO:0000313" key="1">
    <source>
        <dbReference type="EMBL" id="KAG5550734.1"/>
    </source>
</evidence>
<protein>
    <submittedName>
        <fullName evidence="1">Uncharacterized protein</fullName>
    </submittedName>
</protein>